<feature type="region of interest" description="Disordered" evidence="1">
    <location>
        <begin position="1"/>
        <end position="37"/>
    </location>
</feature>
<proteinExistence type="predicted"/>
<dbReference type="RefSeq" id="XP_028840974.1">
    <property type="nucleotide sequence ID" value="XM_028985141.1"/>
</dbReference>
<dbReference type="GeneTree" id="ENSGT00940000155557"/>
<dbReference type="AlphaFoldDB" id="A0AAY4CS09"/>
<evidence type="ECO:0000259" key="2">
    <source>
        <dbReference type="PROSITE" id="PS51082"/>
    </source>
</evidence>
<feature type="domain" description="WH2" evidence="2">
    <location>
        <begin position="35"/>
        <end position="52"/>
    </location>
</feature>
<dbReference type="Pfam" id="PF02205">
    <property type="entry name" value="WH2"/>
    <property type="match status" value="1"/>
</dbReference>
<dbReference type="SMART" id="SM00246">
    <property type="entry name" value="WH2"/>
    <property type="match status" value="1"/>
</dbReference>
<reference evidence="3" key="3">
    <citation type="submission" date="2025-09" db="UniProtKB">
        <authorList>
            <consortium name="Ensembl"/>
        </authorList>
    </citation>
    <scope>IDENTIFICATION</scope>
</reference>
<sequence>MPIPPPPPPGGPPPPPTFSQANTTPPKLNKDEEKGRGALLSDICKGAKLKKVGVVNDRSAPVIEKPKGPSAGVGNSSISGGVSGAVQPMGGLFQGGVPKLRSVAENSGNRSALQPPGSRPIAPRPPGRPEETDSPTQQSSPPEQSRSQRPSLPDLSRPPSGGSPSSGMKHSSSAPPPPPPVSRRGNAPAPPQKAGNQSYNREKPLPPTPGQRGPSPSPARENAPPPPVKPPPSPHNNRRPPTGGGSSSSSSSLAPPPPPYRQPQAVSNGPSSPVNEAAPELPQRHNSLSKKPASAGHTPTRAHAPPPPPSPTPQAARPPPPARDPPGRGAAPPVPGQTARNGREAPPPPPPYRTQGSSTEAPSRGKPPPPPSRTPAGPPPPPPPIRNGHSSIPRSFVDDFESKYSFHPLDDFPPPEEYRHFTKIYPSKANRVVMRGAPPLPPVGR</sequence>
<feature type="compositionally biased region" description="Low complexity" evidence="1">
    <location>
        <begin position="70"/>
        <end position="86"/>
    </location>
</feature>
<feature type="compositionally biased region" description="Polar residues" evidence="1">
    <location>
        <begin position="264"/>
        <end position="274"/>
    </location>
</feature>
<feature type="compositionally biased region" description="Pro residues" evidence="1">
    <location>
        <begin position="365"/>
        <end position="385"/>
    </location>
</feature>
<evidence type="ECO:0000313" key="3">
    <source>
        <dbReference type="Ensembl" id="ENSDCDP00010035136.1"/>
    </source>
</evidence>
<reference evidence="3 4" key="1">
    <citation type="submission" date="2020-06" db="EMBL/GenBank/DDBJ databases">
        <authorList>
            <consortium name="Wellcome Sanger Institute Data Sharing"/>
        </authorList>
    </citation>
    <scope>NUCLEOTIDE SEQUENCE [LARGE SCALE GENOMIC DNA]</scope>
</reference>
<protein>
    <recommendedName>
        <fullName evidence="2">WH2 domain-containing protein</fullName>
    </recommendedName>
</protein>
<organism evidence="3 4">
    <name type="scientific">Denticeps clupeoides</name>
    <name type="common">denticle herring</name>
    <dbReference type="NCBI Taxonomy" id="299321"/>
    <lineage>
        <taxon>Eukaryota</taxon>
        <taxon>Metazoa</taxon>
        <taxon>Chordata</taxon>
        <taxon>Craniata</taxon>
        <taxon>Vertebrata</taxon>
        <taxon>Euteleostomi</taxon>
        <taxon>Actinopterygii</taxon>
        <taxon>Neopterygii</taxon>
        <taxon>Teleostei</taxon>
        <taxon>Clupei</taxon>
        <taxon>Clupeiformes</taxon>
        <taxon>Denticipitoidei</taxon>
        <taxon>Denticipitidae</taxon>
        <taxon>Denticeps</taxon>
    </lineage>
</organism>
<keyword evidence="4" id="KW-1185">Reference proteome</keyword>
<feature type="compositionally biased region" description="Pro residues" evidence="1">
    <location>
        <begin position="1"/>
        <end position="17"/>
    </location>
</feature>
<reference evidence="3" key="2">
    <citation type="submission" date="2025-08" db="UniProtKB">
        <authorList>
            <consortium name="Ensembl"/>
        </authorList>
    </citation>
    <scope>IDENTIFICATION</scope>
</reference>
<dbReference type="GeneID" id="114793408"/>
<feature type="compositionally biased region" description="Pro residues" evidence="1">
    <location>
        <begin position="304"/>
        <end position="324"/>
    </location>
</feature>
<evidence type="ECO:0000256" key="1">
    <source>
        <dbReference type="SAM" id="MobiDB-lite"/>
    </source>
</evidence>
<feature type="compositionally biased region" description="Pro residues" evidence="1">
    <location>
        <begin position="223"/>
        <end position="234"/>
    </location>
</feature>
<dbReference type="InterPro" id="IPR003124">
    <property type="entry name" value="WH2_dom"/>
</dbReference>
<feature type="compositionally biased region" description="Low complexity" evidence="1">
    <location>
        <begin position="134"/>
        <end position="173"/>
    </location>
</feature>
<dbReference type="PROSITE" id="PS51082">
    <property type="entry name" value="WH2"/>
    <property type="match status" value="1"/>
</dbReference>
<name>A0AAY4CS09_9TELE</name>
<dbReference type="Proteomes" id="UP000694580">
    <property type="component" value="Chromosome 7"/>
</dbReference>
<accession>A0AAY4CS09</accession>
<gene>
    <name evidence="3" type="primary">wipf2b</name>
</gene>
<evidence type="ECO:0000313" key="4">
    <source>
        <dbReference type="Proteomes" id="UP000694580"/>
    </source>
</evidence>
<dbReference type="GO" id="GO:0003779">
    <property type="term" value="F:actin binding"/>
    <property type="evidence" value="ECO:0007669"/>
    <property type="project" value="InterPro"/>
</dbReference>
<dbReference type="Ensembl" id="ENSDCDT00010043857.1">
    <property type="protein sequence ID" value="ENSDCDP00010035136.1"/>
    <property type="gene ID" value="ENSDCDG00010022684.1"/>
</dbReference>
<feature type="region of interest" description="Disordered" evidence="1">
    <location>
        <begin position="55"/>
        <end position="399"/>
    </location>
</feature>